<protein>
    <submittedName>
        <fullName evidence="1">Methyltransferase domain protein</fullName>
    </submittedName>
</protein>
<proteinExistence type="predicted"/>
<evidence type="ECO:0000313" key="2">
    <source>
        <dbReference type="Proteomes" id="UP000325081"/>
    </source>
</evidence>
<dbReference type="GO" id="GO:0032259">
    <property type="term" value="P:methylation"/>
    <property type="evidence" value="ECO:0007669"/>
    <property type="project" value="UniProtKB-KW"/>
</dbReference>
<evidence type="ECO:0000313" key="1">
    <source>
        <dbReference type="EMBL" id="GER51447.1"/>
    </source>
</evidence>
<dbReference type="EMBL" id="BKCP01009671">
    <property type="protein sequence ID" value="GER51447.1"/>
    <property type="molecule type" value="Genomic_DNA"/>
</dbReference>
<dbReference type="Proteomes" id="UP000325081">
    <property type="component" value="Unassembled WGS sequence"/>
</dbReference>
<organism evidence="1 2">
    <name type="scientific">Striga asiatica</name>
    <name type="common">Asiatic witchweed</name>
    <name type="synonym">Buchnera asiatica</name>
    <dbReference type="NCBI Taxonomy" id="4170"/>
    <lineage>
        <taxon>Eukaryota</taxon>
        <taxon>Viridiplantae</taxon>
        <taxon>Streptophyta</taxon>
        <taxon>Embryophyta</taxon>
        <taxon>Tracheophyta</taxon>
        <taxon>Spermatophyta</taxon>
        <taxon>Magnoliopsida</taxon>
        <taxon>eudicotyledons</taxon>
        <taxon>Gunneridae</taxon>
        <taxon>Pentapetalae</taxon>
        <taxon>asterids</taxon>
        <taxon>lamiids</taxon>
        <taxon>Lamiales</taxon>
        <taxon>Orobanchaceae</taxon>
        <taxon>Buchnereae</taxon>
        <taxon>Striga</taxon>
    </lineage>
</organism>
<dbReference type="AlphaFoldDB" id="A0A5A7R3X2"/>
<name>A0A5A7R3X2_STRAF</name>
<reference evidence="2" key="1">
    <citation type="journal article" date="2019" name="Curr. Biol.">
        <title>Genome Sequence of Striga asiatica Provides Insight into the Evolution of Plant Parasitism.</title>
        <authorList>
            <person name="Yoshida S."/>
            <person name="Kim S."/>
            <person name="Wafula E.K."/>
            <person name="Tanskanen J."/>
            <person name="Kim Y.M."/>
            <person name="Honaas L."/>
            <person name="Yang Z."/>
            <person name="Spallek T."/>
            <person name="Conn C.E."/>
            <person name="Ichihashi Y."/>
            <person name="Cheong K."/>
            <person name="Cui S."/>
            <person name="Der J.P."/>
            <person name="Gundlach H."/>
            <person name="Jiao Y."/>
            <person name="Hori C."/>
            <person name="Ishida J.K."/>
            <person name="Kasahara H."/>
            <person name="Kiba T."/>
            <person name="Kim M.S."/>
            <person name="Koo N."/>
            <person name="Laohavisit A."/>
            <person name="Lee Y.H."/>
            <person name="Lumba S."/>
            <person name="McCourt P."/>
            <person name="Mortimer J.C."/>
            <person name="Mutuku J.M."/>
            <person name="Nomura T."/>
            <person name="Sasaki-Sekimoto Y."/>
            <person name="Seto Y."/>
            <person name="Wang Y."/>
            <person name="Wakatake T."/>
            <person name="Sakakibara H."/>
            <person name="Demura T."/>
            <person name="Yamaguchi S."/>
            <person name="Yoneyama K."/>
            <person name="Manabe R.I."/>
            <person name="Nelson D.C."/>
            <person name="Schulman A.H."/>
            <person name="Timko M.P."/>
            <person name="dePamphilis C.W."/>
            <person name="Choi D."/>
            <person name="Shirasu K."/>
        </authorList>
    </citation>
    <scope>NUCLEOTIDE SEQUENCE [LARGE SCALE GENOMIC DNA]</scope>
    <source>
        <strain evidence="2">cv. UVA1</strain>
    </source>
</reference>
<dbReference type="GO" id="GO:0008168">
    <property type="term" value="F:methyltransferase activity"/>
    <property type="evidence" value="ECO:0007669"/>
    <property type="project" value="UniProtKB-KW"/>
</dbReference>
<sequence length="148" mass="16351">MKGRNLGLWESDRGLLCCHVTTLLRWGADEPDVAVGIHHLPHAPTTKRAFTLRDLAFSNSASSHRFGDGGFNITGLQAEHASGNSRFHRSRGVVNEVGDNNSRGSKLELSRENQRDLLLRLPLGVIHAADLLSSERRLVELNGVVRLR</sequence>
<gene>
    <name evidence="1" type="ORF">STAS_28833</name>
</gene>
<keyword evidence="2" id="KW-1185">Reference proteome</keyword>
<keyword evidence="1" id="KW-0489">Methyltransferase</keyword>
<keyword evidence="1" id="KW-0808">Transferase</keyword>
<comment type="caution">
    <text evidence="1">The sequence shown here is derived from an EMBL/GenBank/DDBJ whole genome shotgun (WGS) entry which is preliminary data.</text>
</comment>
<accession>A0A5A7R3X2</accession>